<accession>A0A6G1HU78</accession>
<protein>
    <submittedName>
        <fullName evidence="1">Uncharacterized protein</fullName>
    </submittedName>
</protein>
<evidence type="ECO:0000313" key="1">
    <source>
        <dbReference type="EMBL" id="KAF2399397.1"/>
    </source>
</evidence>
<dbReference type="EMBL" id="ML996697">
    <property type="protein sequence ID" value="KAF2399397.1"/>
    <property type="molecule type" value="Genomic_DNA"/>
</dbReference>
<dbReference type="AlphaFoldDB" id="A0A6G1HU78"/>
<reference evidence="1" key="1">
    <citation type="journal article" date="2020" name="Stud. Mycol.">
        <title>101 Dothideomycetes genomes: a test case for predicting lifestyles and emergence of pathogens.</title>
        <authorList>
            <person name="Haridas S."/>
            <person name="Albert R."/>
            <person name="Binder M."/>
            <person name="Bloem J."/>
            <person name="Labutti K."/>
            <person name="Salamov A."/>
            <person name="Andreopoulos B."/>
            <person name="Baker S."/>
            <person name="Barry K."/>
            <person name="Bills G."/>
            <person name="Bluhm B."/>
            <person name="Cannon C."/>
            <person name="Castanera R."/>
            <person name="Culley D."/>
            <person name="Daum C."/>
            <person name="Ezra D."/>
            <person name="Gonzalez J."/>
            <person name="Henrissat B."/>
            <person name="Kuo A."/>
            <person name="Liang C."/>
            <person name="Lipzen A."/>
            <person name="Lutzoni F."/>
            <person name="Magnuson J."/>
            <person name="Mondo S."/>
            <person name="Nolan M."/>
            <person name="Ohm R."/>
            <person name="Pangilinan J."/>
            <person name="Park H.-J."/>
            <person name="Ramirez L."/>
            <person name="Alfaro M."/>
            <person name="Sun H."/>
            <person name="Tritt A."/>
            <person name="Yoshinaga Y."/>
            <person name="Zwiers L.-H."/>
            <person name="Turgeon B."/>
            <person name="Goodwin S."/>
            <person name="Spatafora J."/>
            <person name="Crous P."/>
            <person name="Grigoriev I."/>
        </authorList>
    </citation>
    <scope>NUCLEOTIDE SEQUENCE</scope>
    <source>
        <strain evidence="1">CBS 262.69</strain>
    </source>
</reference>
<name>A0A6G1HU78_9PEZI</name>
<keyword evidence="2" id="KW-1185">Reference proteome</keyword>
<proteinExistence type="predicted"/>
<gene>
    <name evidence="1" type="ORF">EJ06DRAFT_49852</name>
</gene>
<evidence type="ECO:0000313" key="2">
    <source>
        <dbReference type="Proteomes" id="UP000799640"/>
    </source>
</evidence>
<organism evidence="1 2">
    <name type="scientific">Trichodelitschia bisporula</name>
    <dbReference type="NCBI Taxonomy" id="703511"/>
    <lineage>
        <taxon>Eukaryota</taxon>
        <taxon>Fungi</taxon>
        <taxon>Dikarya</taxon>
        <taxon>Ascomycota</taxon>
        <taxon>Pezizomycotina</taxon>
        <taxon>Dothideomycetes</taxon>
        <taxon>Dothideomycetes incertae sedis</taxon>
        <taxon>Phaeotrichales</taxon>
        <taxon>Phaeotrichaceae</taxon>
        <taxon>Trichodelitschia</taxon>
    </lineage>
</organism>
<sequence length="203" mass="23037">MLLTSPFLKKSMFLTSPSLNNSMFWINWMSPLSRKTPLAYSHRLHTPRRRRALGQLGMILLSHPPTCPPFSLSWRLYEAFSQAQLLVRLFKNNKDETQTQRPLPEYALERLAGLSLHRSLRPGPQNNISGWNGGATNRQALPRPCGGAVTRLRMSSPAEGAPKLYLMEKSIMIHLLHNYFTDPDNPSFMILVPTGPQWPHAPV</sequence>
<dbReference type="Proteomes" id="UP000799640">
    <property type="component" value="Unassembled WGS sequence"/>
</dbReference>